<organism evidence="5 6">
    <name type="scientific">Cylindrotheca closterium</name>
    <dbReference type="NCBI Taxonomy" id="2856"/>
    <lineage>
        <taxon>Eukaryota</taxon>
        <taxon>Sar</taxon>
        <taxon>Stramenopiles</taxon>
        <taxon>Ochrophyta</taxon>
        <taxon>Bacillariophyta</taxon>
        <taxon>Bacillariophyceae</taxon>
        <taxon>Bacillariophycidae</taxon>
        <taxon>Bacillariales</taxon>
        <taxon>Bacillariaceae</taxon>
        <taxon>Cylindrotheca</taxon>
    </lineage>
</organism>
<evidence type="ECO:0000313" key="5">
    <source>
        <dbReference type="EMBL" id="CAJ1935175.1"/>
    </source>
</evidence>
<sequence>MNFDQLRASTIASFLTQLLFEEAYSPSRVLLLGPSITMVYALSIWFTYALSHEFGWISSIPQVLFPPLAIQLAAVAAAWKTVVDNNQVDPDMIYRYNVFFWILSIHQLYHLRQSLVVGIPTSKIPYYGGKHLKGQTILVTGANAGIGKETVYQLSCMGARRIVLLCRSEKKGKQAEWDIRMKLSTQPPYEHGNDTELIVCQCDLSDFVSIRTAVHHIKTNKKIETVDVIINNAGLVMGTHSKSKDGYELMMQANYLGHFLLTQLLIQEKLLNPEISDGDDPSSRPPRVINLTSSTFKLVGKEGFDFDDMFCEKGRKYTMFGQYSQTKLANVLYTKELSRRYPKLLAYAVHPGIVRTNVTSNMSWYLRVPNAIFSWYIAAMQKTPTQGAYSSVYCAAAFVDNLPPSGSLVHNCHHHADDAATTPASESIPDAKRLWEVSEHLTGLNFKKTN</sequence>
<keyword evidence="2" id="KW-0560">Oxidoreductase</keyword>
<comment type="caution">
    <text evidence="5">The sequence shown here is derived from an EMBL/GenBank/DDBJ whole genome shotgun (WGS) entry which is preliminary data.</text>
</comment>
<evidence type="ECO:0000256" key="3">
    <source>
        <dbReference type="RuleBase" id="RU000363"/>
    </source>
</evidence>
<keyword evidence="4" id="KW-0812">Transmembrane</keyword>
<dbReference type="PRINTS" id="PR00081">
    <property type="entry name" value="GDHRDH"/>
</dbReference>
<evidence type="ECO:0008006" key="7">
    <source>
        <dbReference type="Google" id="ProtNLM"/>
    </source>
</evidence>
<dbReference type="InterPro" id="IPR002347">
    <property type="entry name" value="SDR_fam"/>
</dbReference>
<dbReference type="PRINTS" id="PR00080">
    <property type="entry name" value="SDRFAMILY"/>
</dbReference>
<keyword evidence="4" id="KW-1133">Transmembrane helix</keyword>
<evidence type="ECO:0000256" key="2">
    <source>
        <dbReference type="ARBA" id="ARBA00023002"/>
    </source>
</evidence>
<dbReference type="Proteomes" id="UP001295423">
    <property type="component" value="Unassembled WGS sequence"/>
</dbReference>
<dbReference type="Pfam" id="PF00106">
    <property type="entry name" value="adh_short"/>
    <property type="match status" value="1"/>
</dbReference>
<reference evidence="5" key="1">
    <citation type="submission" date="2023-08" db="EMBL/GenBank/DDBJ databases">
        <authorList>
            <person name="Audoor S."/>
            <person name="Bilcke G."/>
        </authorList>
    </citation>
    <scope>NUCLEOTIDE SEQUENCE</scope>
</reference>
<proteinExistence type="inferred from homology"/>
<gene>
    <name evidence="5" type="ORF">CYCCA115_LOCUS4512</name>
</gene>
<dbReference type="EMBL" id="CAKOGP040000446">
    <property type="protein sequence ID" value="CAJ1935175.1"/>
    <property type="molecule type" value="Genomic_DNA"/>
</dbReference>
<evidence type="ECO:0000256" key="1">
    <source>
        <dbReference type="ARBA" id="ARBA00006484"/>
    </source>
</evidence>
<accession>A0AAD2CN85</accession>
<dbReference type="Gene3D" id="3.40.50.720">
    <property type="entry name" value="NAD(P)-binding Rossmann-like Domain"/>
    <property type="match status" value="1"/>
</dbReference>
<dbReference type="InterPro" id="IPR036291">
    <property type="entry name" value="NAD(P)-bd_dom_sf"/>
</dbReference>
<dbReference type="AlphaFoldDB" id="A0AAD2CN85"/>
<name>A0AAD2CN85_9STRA</name>
<dbReference type="PANTHER" id="PTHR24320">
    <property type="entry name" value="RETINOL DEHYDROGENASE"/>
    <property type="match status" value="1"/>
</dbReference>
<evidence type="ECO:0000256" key="4">
    <source>
        <dbReference type="SAM" id="Phobius"/>
    </source>
</evidence>
<comment type="similarity">
    <text evidence="1 3">Belongs to the short-chain dehydrogenases/reductases (SDR) family.</text>
</comment>
<protein>
    <recommendedName>
        <fullName evidence="7">Protochlorophyllide reductase</fullName>
    </recommendedName>
</protein>
<keyword evidence="6" id="KW-1185">Reference proteome</keyword>
<dbReference type="PANTHER" id="PTHR24320:SF152">
    <property type="entry name" value="SHORT-CHAIN DEHYDROGENASE_REDUCTASE FAMILY PROTEIN"/>
    <property type="match status" value="1"/>
</dbReference>
<feature type="transmembrane region" description="Helical" evidence="4">
    <location>
        <begin position="29"/>
        <end position="51"/>
    </location>
</feature>
<dbReference type="GO" id="GO:0016491">
    <property type="term" value="F:oxidoreductase activity"/>
    <property type="evidence" value="ECO:0007669"/>
    <property type="project" value="UniProtKB-KW"/>
</dbReference>
<evidence type="ECO:0000313" key="6">
    <source>
        <dbReference type="Proteomes" id="UP001295423"/>
    </source>
</evidence>
<dbReference type="SUPFAM" id="SSF51735">
    <property type="entry name" value="NAD(P)-binding Rossmann-fold domains"/>
    <property type="match status" value="1"/>
</dbReference>
<keyword evidence="4" id="KW-0472">Membrane</keyword>